<evidence type="ECO:0000313" key="8">
    <source>
        <dbReference type="EMBL" id="RVT43975.1"/>
    </source>
</evidence>
<dbReference type="EMBL" id="RZUL01000001">
    <property type="protein sequence ID" value="RVT43975.1"/>
    <property type="molecule type" value="Genomic_DNA"/>
</dbReference>
<keyword evidence="5" id="KW-0574">Periplasm</keyword>
<evidence type="ECO:0000256" key="5">
    <source>
        <dbReference type="ARBA" id="ARBA00022764"/>
    </source>
</evidence>
<dbReference type="InterPro" id="IPR013783">
    <property type="entry name" value="Ig-like_fold"/>
</dbReference>
<dbReference type="Pfam" id="PF04349">
    <property type="entry name" value="MdoG"/>
    <property type="match status" value="1"/>
</dbReference>
<dbReference type="RefSeq" id="WP_127689511.1">
    <property type="nucleotide sequence ID" value="NZ_RZUL01000001.1"/>
</dbReference>
<feature type="signal peptide" evidence="6">
    <location>
        <begin position="1"/>
        <end position="27"/>
    </location>
</feature>
<gene>
    <name evidence="8" type="ORF">ENE74_01530</name>
</gene>
<proteinExistence type="inferred from homology"/>
<evidence type="ECO:0000256" key="2">
    <source>
        <dbReference type="ARBA" id="ARBA00005001"/>
    </source>
</evidence>
<dbReference type="InterPro" id="IPR007444">
    <property type="entry name" value="Glucan_biosyn_MdoG_C"/>
</dbReference>
<dbReference type="InterPro" id="IPR014718">
    <property type="entry name" value="GH-type_carb-bd"/>
</dbReference>
<evidence type="ECO:0000256" key="1">
    <source>
        <dbReference type="ARBA" id="ARBA00004418"/>
    </source>
</evidence>
<feature type="domain" description="Glucan biosynthesis periplasmic MdoG C-terminal" evidence="7">
    <location>
        <begin position="35"/>
        <end position="497"/>
    </location>
</feature>
<dbReference type="InterPro" id="IPR011013">
    <property type="entry name" value="Gal_mutarotase_sf_dom"/>
</dbReference>
<dbReference type="PIRSF" id="PIRSF006281">
    <property type="entry name" value="MdoG"/>
    <property type="match status" value="1"/>
</dbReference>
<dbReference type="SUPFAM" id="SSF81296">
    <property type="entry name" value="E set domains"/>
    <property type="match status" value="1"/>
</dbReference>
<dbReference type="PANTHER" id="PTHR30504:SF3">
    <property type="entry name" value="GLUCANS BIOSYNTHESIS PROTEIN D"/>
    <property type="match status" value="1"/>
</dbReference>
<comment type="pathway">
    <text evidence="2">Glycan metabolism; osmoregulated periplasmic glucan (OPG) biosynthesis.</text>
</comment>
<keyword evidence="4 6" id="KW-0732">Signal</keyword>
<evidence type="ECO:0000259" key="7">
    <source>
        <dbReference type="Pfam" id="PF04349"/>
    </source>
</evidence>
<evidence type="ECO:0000313" key="9">
    <source>
        <dbReference type="Proteomes" id="UP000282977"/>
    </source>
</evidence>
<dbReference type="Proteomes" id="UP000282977">
    <property type="component" value="Unassembled WGS sequence"/>
</dbReference>
<keyword evidence="9" id="KW-1185">Reference proteome</keyword>
<comment type="similarity">
    <text evidence="3">Belongs to the OpgD/OpgG family.</text>
</comment>
<dbReference type="GO" id="GO:0030288">
    <property type="term" value="C:outer membrane-bounded periplasmic space"/>
    <property type="evidence" value="ECO:0007669"/>
    <property type="project" value="TreeGrafter"/>
</dbReference>
<dbReference type="GO" id="GO:0003824">
    <property type="term" value="F:catalytic activity"/>
    <property type="evidence" value="ECO:0007669"/>
    <property type="project" value="InterPro"/>
</dbReference>
<dbReference type="GO" id="GO:0051274">
    <property type="term" value="P:beta-glucan biosynthetic process"/>
    <property type="evidence" value="ECO:0007669"/>
    <property type="project" value="TreeGrafter"/>
</dbReference>
<sequence>MTEWNRREMVAATGAALVMARSGSLAAATAGPQGFDWATLVARAQALSATPYRNVPPNPGAQAVDYDALNAVRFRDDRTLWNDRNDATGIRLFPLSRNANQPVFLHLVDRGQATPIAYDPGFFDMPDDSPVRALGKDAGFAGFRVMTQARDADWLVYMGASYFRAAGARKQYGLSARAVAIDTSSGREEFPRFTHFWLEHDGPAALTVYALLDGPGIAGAYRFRNRLDQSGVHQDVDAALFPRRAIGELGLMPMTSMFWYDQAHRAGTDARATDWRPEIHDSDMLLIRSANGAAQARPMVNPRAPHVSSFTEPDARGFGLLQRDRNFDHYQDDGVFYDRRPSLFATPRQPLGGGKVRLYSFPATSEYDDNIAAYWVPDAPVAAGKRIDLGYRLDWQDDAPSPPAALASLADVFRGVLESGGVRLVLDFAGGPATADGVAVHVDTMKAQLLKSAAYPVLGQTGRWRTVLDLRIDAGLGAEIRAQLRQGDRAISEMVHYPLNP</sequence>
<protein>
    <recommendedName>
        <fullName evidence="7">Glucan biosynthesis periplasmic MdoG C-terminal domain-containing protein</fullName>
    </recommendedName>
</protein>
<dbReference type="OrthoDB" id="9777817at2"/>
<dbReference type="GO" id="GO:0030246">
    <property type="term" value="F:carbohydrate binding"/>
    <property type="evidence" value="ECO:0007669"/>
    <property type="project" value="InterPro"/>
</dbReference>
<organism evidence="8 9">
    <name type="scientific">Sphingobium algorifonticola</name>
    <dbReference type="NCBI Taxonomy" id="2008318"/>
    <lineage>
        <taxon>Bacteria</taxon>
        <taxon>Pseudomonadati</taxon>
        <taxon>Pseudomonadota</taxon>
        <taxon>Alphaproteobacteria</taxon>
        <taxon>Sphingomonadales</taxon>
        <taxon>Sphingomonadaceae</taxon>
        <taxon>Sphingobium</taxon>
    </lineage>
</organism>
<dbReference type="SUPFAM" id="SSF74650">
    <property type="entry name" value="Galactose mutarotase-like"/>
    <property type="match status" value="1"/>
</dbReference>
<dbReference type="Gene3D" id="2.60.40.10">
    <property type="entry name" value="Immunoglobulins"/>
    <property type="match status" value="1"/>
</dbReference>
<comment type="subcellular location">
    <subcellularLocation>
        <location evidence="1">Periplasm</location>
    </subcellularLocation>
</comment>
<dbReference type="InterPro" id="IPR014438">
    <property type="entry name" value="Glucan_biosyn_MdoG/MdoD"/>
</dbReference>
<dbReference type="InterPro" id="IPR014756">
    <property type="entry name" value="Ig_E-set"/>
</dbReference>
<comment type="caution">
    <text evidence="8">The sequence shown here is derived from an EMBL/GenBank/DDBJ whole genome shotgun (WGS) entry which is preliminary data.</text>
</comment>
<evidence type="ECO:0000256" key="3">
    <source>
        <dbReference type="ARBA" id="ARBA00009284"/>
    </source>
</evidence>
<feature type="chain" id="PRO_5019375138" description="Glucan biosynthesis periplasmic MdoG C-terminal domain-containing protein" evidence="6">
    <location>
        <begin position="28"/>
        <end position="501"/>
    </location>
</feature>
<dbReference type="UniPathway" id="UPA00637"/>
<name>A0A437JDH9_9SPHN</name>
<reference evidence="8 9" key="1">
    <citation type="submission" date="2019-01" db="EMBL/GenBank/DDBJ databases">
        <authorList>
            <person name="Chen W.-M."/>
        </authorList>
    </citation>
    <scope>NUCLEOTIDE SEQUENCE [LARGE SCALE GENOMIC DNA]</scope>
    <source>
        <strain evidence="8 9">TLA-22</strain>
    </source>
</reference>
<dbReference type="Gene3D" id="2.70.98.10">
    <property type="match status" value="1"/>
</dbReference>
<evidence type="ECO:0000256" key="4">
    <source>
        <dbReference type="ARBA" id="ARBA00022729"/>
    </source>
</evidence>
<dbReference type="AlphaFoldDB" id="A0A437JDH9"/>
<dbReference type="PANTHER" id="PTHR30504">
    <property type="entry name" value="GLUCANS BIOSYNTHESIS PROTEIN"/>
    <property type="match status" value="1"/>
</dbReference>
<accession>A0A437JDH9</accession>
<evidence type="ECO:0000256" key="6">
    <source>
        <dbReference type="SAM" id="SignalP"/>
    </source>
</evidence>